<evidence type="ECO:0000256" key="3">
    <source>
        <dbReference type="ARBA" id="ARBA00023163"/>
    </source>
</evidence>
<dbReference type="SMART" id="SM00354">
    <property type="entry name" value="HTH_LACI"/>
    <property type="match status" value="1"/>
</dbReference>
<evidence type="ECO:0000259" key="4">
    <source>
        <dbReference type="PROSITE" id="PS50932"/>
    </source>
</evidence>
<dbReference type="EMBL" id="JAAVJD010000269">
    <property type="protein sequence ID" value="NJQ08259.1"/>
    <property type="molecule type" value="Genomic_DNA"/>
</dbReference>
<name>A0A7X6D4W8_9ACTN</name>
<comment type="caution">
    <text evidence="5">The sequence shown here is derived from an EMBL/GenBank/DDBJ whole genome shotgun (WGS) entry which is preliminary data.</text>
</comment>
<reference evidence="5 6" key="1">
    <citation type="submission" date="2020-03" db="EMBL/GenBank/DDBJ databases">
        <title>Draft genome of Streptomyces sp. ventii, isolated from the Axial Seamount in the Pacific Ocean, and resequencing of the two type strains Streptomyces lonarensis strain NCL 716 and Streptomyces bohaiensis strain 11A07.</title>
        <authorList>
            <person name="Loughran R.M."/>
            <person name="Pfannmuller K.M."/>
            <person name="Wasson B.J."/>
            <person name="Deadmond M.C."/>
            <person name="Paddock B.E."/>
            <person name="Koyack M.J."/>
            <person name="Gallegos D.A."/>
            <person name="Mitchell E.A."/>
            <person name="Ushijima B."/>
            <person name="Saw J.H."/>
            <person name="Mcphail K.L."/>
            <person name="Videau P."/>
        </authorList>
    </citation>
    <scope>NUCLEOTIDE SEQUENCE [LARGE SCALE GENOMIC DNA]</scope>
    <source>
        <strain evidence="5 6">NCL716</strain>
    </source>
</reference>
<evidence type="ECO:0000313" key="5">
    <source>
        <dbReference type="EMBL" id="NJQ08259.1"/>
    </source>
</evidence>
<dbReference type="GO" id="GO:0003700">
    <property type="term" value="F:DNA-binding transcription factor activity"/>
    <property type="evidence" value="ECO:0007669"/>
    <property type="project" value="TreeGrafter"/>
</dbReference>
<dbReference type="AlphaFoldDB" id="A0A7X6D4W8"/>
<evidence type="ECO:0000256" key="1">
    <source>
        <dbReference type="ARBA" id="ARBA00023015"/>
    </source>
</evidence>
<dbReference type="CDD" id="cd06267">
    <property type="entry name" value="PBP1_LacI_sugar_binding-like"/>
    <property type="match status" value="1"/>
</dbReference>
<keyword evidence="2" id="KW-0238">DNA-binding</keyword>
<dbReference type="InterPro" id="IPR028082">
    <property type="entry name" value="Peripla_BP_I"/>
</dbReference>
<evidence type="ECO:0000256" key="2">
    <source>
        <dbReference type="ARBA" id="ARBA00023125"/>
    </source>
</evidence>
<dbReference type="GO" id="GO:0000976">
    <property type="term" value="F:transcription cis-regulatory region binding"/>
    <property type="evidence" value="ECO:0007669"/>
    <property type="project" value="TreeGrafter"/>
</dbReference>
<dbReference type="Gene3D" id="3.40.50.2300">
    <property type="match status" value="2"/>
</dbReference>
<dbReference type="SUPFAM" id="SSF53822">
    <property type="entry name" value="Periplasmic binding protein-like I"/>
    <property type="match status" value="1"/>
</dbReference>
<gene>
    <name evidence="5" type="ORF">HCN56_22420</name>
</gene>
<dbReference type="InterPro" id="IPR010982">
    <property type="entry name" value="Lambda_DNA-bd_dom_sf"/>
</dbReference>
<organism evidence="5 6">
    <name type="scientific">Streptomyces lonarensis</name>
    <dbReference type="NCBI Taxonomy" id="700599"/>
    <lineage>
        <taxon>Bacteria</taxon>
        <taxon>Bacillati</taxon>
        <taxon>Actinomycetota</taxon>
        <taxon>Actinomycetes</taxon>
        <taxon>Kitasatosporales</taxon>
        <taxon>Streptomycetaceae</taxon>
        <taxon>Streptomyces</taxon>
    </lineage>
</organism>
<sequence length="332" mass="34923">MRVTIADVARTAAVSKTTVSRVLNGKGEVDRTTAERVRGVIDELGYVPSSRAVSLARGNSRTLAILVPSLGWPWISQILQGVSDTVESAGYGLLLFTCNRGEQSMAQFTSQVTARAFDGLLAIVPGDALPTLEKLHAQGLPAVVIDDQGQRPRLPFVATTNAEGGAAAARHLLDTGRVRPLVVAGPPRFGCVQDRLTGFRAALRERNLPKPGALVVGSDFTVSSGRRAVEGVLAEGRPFDSVFALNDQTAVGALAALRAGGRSVPDDVAVIGFDDVPMASVSDPQLTTIRQPIRRMGEAAAQMLLHHLQGAPLPAEPVVLPTELVVRASAPN</sequence>
<dbReference type="PANTHER" id="PTHR30146:SF109">
    <property type="entry name" value="HTH-TYPE TRANSCRIPTIONAL REGULATOR GALS"/>
    <property type="match status" value="1"/>
</dbReference>
<dbReference type="Gene3D" id="1.10.260.40">
    <property type="entry name" value="lambda repressor-like DNA-binding domains"/>
    <property type="match status" value="1"/>
</dbReference>
<dbReference type="RefSeq" id="WP_167973986.1">
    <property type="nucleotide sequence ID" value="NZ_BHZG01000241.1"/>
</dbReference>
<proteinExistence type="predicted"/>
<evidence type="ECO:0000313" key="6">
    <source>
        <dbReference type="Proteomes" id="UP000578686"/>
    </source>
</evidence>
<accession>A0A7X6D4W8</accession>
<dbReference type="InterPro" id="IPR000843">
    <property type="entry name" value="HTH_LacI"/>
</dbReference>
<keyword evidence="3" id="KW-0804">Transcription</keyword>
<dbReference type="PROSITE" id="PS00356">
    <property type="entry name" value="HTH_LACI_1"/>
    <property type="match status" value="1"/>
</dbReference>
<keyword evidence="6" id="KW-1185">Reference proteome</keyword>
<dbReference type="PRINTS" id="PR00036">
    <property type="entry name" value="HTHLACI"/>
</dbReference>
<dbReference type="PROSITE" id="PS50932">
    <property type="entry name" value="HTH_LACI_2"/>
    <property type="match status" value="1"/>
</dbReference>
<dbReference type="Pfam" id="PF00356">
    <property type="entry name" value="LacI"/>
    <property type="match status" value="1"/>
</dbReference>
<dbReference type="SUPFAM" id="SSF47413">
    <property type="entry name" value="lambda repressor-like DNA-binding domains"/>
    <property type="match status" value="1"/>
</dbReference>
<dbReference type="Proteomes" id="UP000578686">
    <property type="component" value="Unassembled WGS sequence"/>
</dbReference>
<dbReference type="InterPro" id="IPR046335">
    <property type="entry name" value="LacI/GalR-like_sensor"/>
</dbReference>
<feature type="domain" description="HTH lacI-type" evidence="4">
    <location>
        <begin position="3"/>
        <end position="57"/>
    </location>
</feature>
<dbReference type="CDD" id="cd01392">
    <property type="entry name" value="HTH_LacI"/>
    <property type="match status" value="1"/>
</dbReference>
<keyword evidence="1" id="KW-0805">Transcription regulation</keyword>
<protein>
    <submittedName>
        <fullName evidence="5">LacI family transcriptional regulator</fullName>
    </submittedName>
</protein>
<dbReference type="PANTHER" id="PTHR30146">
    <property type="entry name" value="LACI-RELATED TRANSCRIPTIONAL REPRESSOR"/>
    <property type="match status" value="1"/>
</dbReference>
<dbReference type="Pfam" id="PF13377">
    <property type="entry name" value="Peripla_BP_3"/>
    <property type="match status" value="1"/>
</dbReference>